<protein>
    <submittedName>
        <fullName evidence="3">AWS domain-containing protein</fullName>
    </submittedName>
</protein>
<evidence type="ECO:0000256" key="1">
    <source>
        <dbReference type="SAM" id="MobiDB-lite"/>
    </source>
</evidence>
<proteinExistence type="predicted"/>
<accession>A0A183C6Y4</accession>
<name>A0A183C6Y4_GLOPA</name>
<organism evidence="2 3">
    <name type="scientific">Globodera pallida</name>
    <name type="common">Potato cyst nematode worm</name>
    <name type="synonym">Heterodera pallida</name>
    <dbReference type="NCBI Taxonomy" id="36090"/>
    <lineage>
        <taxon>Eukaryota</taxon>
        <taxon>Metazoa</taxon>
        <taxon>Ecdysozoa</taxon>
        <taxon>Nematoda</taxon>
        <taxon>Chromadorea</taxon>
        <taxon>Rhabditida</taxon>
        <taxon>Tylenchina</taxon>
        <taxon>Tylenchomorpha</taxon>
        <taxon>Tylenchoidea</taxon>
        <taxon>Heteroderidae</taxon>
        <taxon>Heteroderinae</taxon>
        <taxon>Globodera</taxon>
    </lineage>
</organism>
<dbReference type="WBParaSite" id="GPLIN_000863000">
    <property type="protein sequence ID" value="GPLIN_000863000"/>
    <property type="gene ID" value="GPLIN_000863000"/>
</dbReference>
<sequence length="172" mass="18991">MKMLLWTGVTRWGGFVDIVAAAKAFNVNEKEDIPKTVRPLLKDNDRTVNTSSTSDCRKQRRRPRRRARGRGAKIAKAAHLKTAATKCSRVHTPNAKFRDGKTKVVGNVPVCVTTARKSDVGCSDSNRCPDGSKCVAYEKGDSTGILVESAKRKGRQRFVCFGHFYCSPRCSA</sequence>
<dbReference type="Proteomes" id="UP000050741">
    <property type="component" value="Unassembled WGS sequence"/>
</dbReference>
<dbReference type="AlphaFoldDB" id="A0A183C6Y4"/>
<feature type="region of interest" description="Disordered" evidence="1">
    <location>
        <begin position="44"/>
        <end position="71"/>
    </location>
</feature>
<feature type="compositionally biased region" description="Basic residues" evidence="1">
    <location>
        <begin position="58"/>
        <end position="71"/>
    </location>
</feature>
<evidence type="ECO:0000313" key="3">
    <source>
        <dbReference type="WBParaSite" id="GPLIN_000863000"/>
    </source>
</evidence>
<keyword evidence="2" id="KW-1185">Reference proteome</keyword>
<reference evidence="2" key="1">
    <citation type="submission" date="2014-05" db="EMBL/GenBank/DDBJ databases">
        <title>The genome and life-stage specific transcriptomes of Globodera pallida elucidate key aspects of plant parasitism by a cyst nematode.</title>
        <authorList>
            <person name="Cotton J.A."/>
            <person name="Lilley C.J."/>
            <person name="Jones L.M."/>
            <person name="Kikuchi T."/>
            <person name="Reid A.J."/>
            <person name="Thorpe P."/>
            <person name="Tsai I.J."/>
            <person name="Beasley H."/>
            <person name="Blok V."/>
            <person name="Cock P.J.A."/>
            <person name="Van den Akker S.E."/>
            <person name="Holroyd N."/>
            <person name="Hunt M."/>
            <person name="Mantelin S."/>
            <person name="Naghra H."/>
            <person name="Pain A."/>
            <person name="Palomares-Rius J.E."/>
            <person name="Zarowiecki M."/>
            <person name="Berriman M."/>
            <person name="Jones J.T."/>
            <person name="Urwin P.E."/>
        </authorList>
    </citation>
    <scope>NUCLEOTIDE SEQUENCE [LARGE SCALE GENOMIC DNA]</scope>
    <source>
        <strain evidence="2">Lindley</strain>
    </source>
</reference>
<evidence type="ECO:0000313" key="2">
    <source>
        <dbReference type="Proteomes" id="UP000050741"/>
    </source>
</evidence>
<reference evidence="3" key="2">
    <citation type="submission" date="2016-06" db="UniProtKB">
        <authorList>
            <consortium name="WormBaseParasite"/>
        </authorList>
    </citation>
    <scope>IDENTIFICATION</scope>
</reference>